<evidence type="ECO:0000259" key="2">
    <source>
        <dbReference type="Pfam" id="PF07995"/>
    </source>
</evidence>
<dbReference type="InterPro" id="IPR012938">
    <property type="entry name" value="Glc/Sorbosone_DH"/>
</dbReference>
<feature type="domain" description="Glucose/Sorbosone dehydrogenase" evidence="2">
    <location>
        <begin position="36"/>
        <end position="311"/>
    </location>
</feature>
<reference evidence="3 4" key="1">
    <citation type="submission" date="2017-06" db="EMBL/GenBank/DDBJ databases">
        <authorList>
            <person name="Kim H.J."/>
            <person name="Triplett B.A."/>
        </authorList>
    </citation>
    <scope>NUCLEOTIDE SEQUENCE [LARGE SCALE GENOMIC DNA]</scope>
    <source>
        <strain evidence="3 4">DSM 43151</strain>
    </source>
</reference>
<dbReference type="InterPro" id="IPR019893">
    <property type="entry name" value="SndH-like"/>
</dbReference>
<proteinExistence type="predicted"/>
<dbReference type="EMBL" id="FZNR01000024">
    <property type="protein sequence ID" value="SNS79438.1"/>
    <property type="molecule type" value="Genomic_DNA"/>
</dbReference>
<gene>
    <name evidence="3" type="ORF">SAMN06264365_12449</name>
</gene>
<dbReference type="PANTHER" id="PTHR19328:SF13">
    <property type="entry name" value="HIPL1 PROTEIN"/>
    <property type="match status" value="1"/>
</dbReference>
<organism evidence="3 4">
    <name type="scientific">Actinoplanes regularis</name>
    <dbReference type="NCBI Taxonomy" id="52697"/>
    <lineage>
        <taxon>Bacteria</taxon>
        <taxon>Bacillati</taxon>
        <taxon>Actinomycetota</taxon>
        <taxon>Actinomycetes</taxon>
        <taxon>Micromonosporales</taxon>
        <taxon>Micromonosporaceae</taxon>
        <taxon>Actinoplanes</taxon>
    </lineage>
</organism>
<keyword evidence="1" id="KW-0732">Signal</keyword>
<dbReference type="Pfam" id="PF07995">
    <property type="entry name" value="GSDH"/>
    <property type="match status" value="2"/>
</dbReference>
<feature type="domain" description="Glucose/Sorbosone dehydrogenase" evidence="2">
    <location>
        <begin position="339"/>
        <end position="418"/>
    </location>
</feature>
<dbReference type="Proteomes" id="UP000198415">
    <property type="component" value="Unassembled WGS sequence"/>
</dbReference>
<accession>A0A239HEJ1</accession>
<dbReference type="PANTHER" id="PTHR19328">
    <property type="entry name" value="HEDGEHOG-INTERACTING PROTEIN"/>
    <property type="match status" value="1"/>
</dbReference>
<dbReference type="InterPro" id="IPR011041">
    <property type="entry name" value="Quinoprot_gluc/sorb_DH_b-prop"/>
</dbReference>
<evidence type="ECO:0000313" key="4">
    <source>
        <dbReference type="Proteomes" id="UP000198415"/>
    </source>
</evidence>
<name>A0A239HEJ1_9ACTN</name>
<feature type="chain" id="PRO_5013076956" evidence="1">
    <location>
        <begin position="24"/>
        <end position="446"/>
    </location>
</feature>
<dbReference type="SUPFAM" id="SSF50952">
    <property type="entry name" value="Soluble quinoprotein glucose dehydrogenase"/>
    <property type="match status" value="1"/>
</dbReference>
<keyword evidence="4" id="KW-1185">Reference proteome</keyword>
<dbReference type="NCBIfam" id="TIGR03606">
    <property type="entry name" value="non_repeat_PQQ"/>
    <property type="match status" value="1"/>
</dbReference>
<dbReference type="Gene3D" id="2.120.10.30">
    <property type="entry name" value="TolB, C-terminal domain"/>
    <property type="match status" value="1"/>
</dbReference>
<evidence type="ECO:0000256" key="1">
    <source>
        <dbReference type="SAM" id="SignalP"/>
    </source>
</evidence>
<dbReference type="AlphaFoldDB" id="A0A239HEJ1"/>
<dbReference type="InterPro" id="IPR011042">
    <property type="entry name" value="6-blade_b-propeller_TolB-like"/>
</dbReference>
<sequence>MVPRLLAAATAAALLTCSAAAPAAPDFTPRVLASGLRNPWEILTGPDGWLWVTERSGHRVLRIDPENGTTRVAATVTEAIGGKRGQDGLLGMALRLPDVYLAYSYDADPSPAVAERFKIADFRYVAATGTLRHHADLLTGLPASPDHDSGRLVLGPDDKLYYTIGDQGNNQFGRFCLRNRARDLPADARDRSAYQGKVLRLERDGTIPADNPVLNGVRTHIWSYGHRNAQGLVFGRGRLYSSEQGPKTDDEINEIRPGGDYGWPRVAGRRDDLAYRYADWSASAPAPCSSLTYSDYTIPSSVPTYTEKSFTSTAYTEPLRTIGTVPDGYHFQDPRCAGHPHMCWPTVAPSSLDFYDAPGIPGWRGSLLMPALKDGTVYRIPTGRNGDPIAQLHTVDRYRDVAISPDGRTIFVATDPSGTALGRDGRPTTSLEHPGAILAFHHTAAR</sequence>
<protein>
    <submittedName>
        <fullName evidence="3">Dehydrogenase, PQQ-dependent, s-GDH family</fullName>
    </submittedName>
</protein>
<evidence type="ECO:0000313" key="3">
    <source>
        <dbReference type="EMBL" id="SNS79438.1"/>
    </source>
</evidence>
<feature type="signal peptide" evidence="1">
    <location>
        <begin position="1"/>
        <end position="23"/>
    </location>
</feature>